<evidence type="ECO:0000256" key="2">
    <source>
        <dbReference type="SAM" id="MobiDB-lite"/>
    </source>
</evidence>
<dbReference type="Proteomes" id="UP000604825">
    <property type="component" value="Unassembled WGS sequence"/>
</dbReference>
<dbReference type="InterPro" id="IPR035441">
    <property type="entry name" value="TFIIS/LEDGF_dom_sf"/>
</dbReference>
<dbReference type="PANTHER" id="PTHR47853:SF4">
    <property type="entry name" value="TFIIS N-TERMINAL DOMAIN-CONTAINING PROTEIN"/>
    <property type="match status" value="1"/>
</dbReference>
<keyword evidence="5" id="KW-1185">Reference proteome</keyword>
<sequence>MVEALETLRLAPVLHNALASTDLARAIGALGNHGSTWIWTLAGNVVHGWKATNVATATSVKDELVMLSVDRIPRQGISTAIKKVVAQSEKMEAKKPIVTQSEKMEAKKPIVTQS</sequence>
<dbReference type="PANTHER" id="PTHR47853">
    <property type="entry name" value="EXPRESSED PROTEIN"/>
    <property type="match status" value="1"/>
</dbReference>
<protein>
    <recommendedName>
        <fullName evidence="3">TFIIS N-terminal domain-containing protein</fullName>
    </recommendedName>
</protein>
<dbReference type="PROSITE" id="PS51319">
    <property type="entry name" value="TFIIS_N"/>
    <property type="match status" value="1"/>
</dbReference>
<dbReference type="InterPro" id="IPR017923">
    <property type="entry name" value="TFIIS_N"/>
</dbReference>
<dbReference type="GO" id="GO:0005634">
    <property type="term" value="C:nucleus"/>
    <property type="evidence" value="ECO:0007669"/>
    <property type="project" value="UniProtKB-SubCell"/>
</dbReference>
<comment type="subcellular location">
    <subcellularLocation>
        <location evidence="1">Nucleus</location>
    </subcellularLocation>
</comment>
<name>A0A811RZT6_9POAL</name>
<proteinExistence type="predicted"/>
<dbReference type="OrthoDB" id="696629at2759"/>
<dbReference type="EMBL" id="CAJGYO010000018">
    <property type="protein sequence ID" value="CAD6335557.1"/>
    <property type="molecule type" value="Genomic_DNA"/>
</dbReference>
<evidence type="ECO:0000259" key="3">
    <source>
        <dbReference type="PROSITE" id="PS51319"/>
    </source>
</evidence>
<accession>A0A811RZT6</accession>
<gene>
    <name evidence="4" type="ORF">NCGR_LOCUS59655</name>
</gene>
<organism evidence="4 5">
    <name type="scientific">Miscanthus lutarioriparius</name>
    <dbReference type="NCBI Taxonomy" id="422564"/>
    <lineage>
        <taxon>Eukaryota</taxon>
        <taxon>Viridiplantae</taxon>
        <taxon>Streptophyta</taxon>
        <taxon>Embryophyta</taxon>
        <taxon>Tracheophyta</taxon>
        <taxon>Spermatophyta</taxon>
        <taxon>Magnoliopsida</taxon>
        <taxon>Liliopsida</taxon>
        <taxon>Poales</taxon>
        <taxon>Poaceae</taxon>
        <taxon>PACMAD clade</taxon>
        <taxon>Panicoideae</taxon>
        <taxon>Andropogonodae</taxon>
        <taxon>Andropogoneae</taxon>
        <taxon>Saccharinae</taxon>
        <taxon>Miscanthus</taxon>
    </lineage>
</organism>
<comment type="caution">
    <text evidence="4">The sequence shown here is derived from an EMBL/GenBank/DDBJ whole genome shotgun (WGS) entry which is preliminary data.</text>
</comment>
<feature type="domain" description="TFIIS N-terminal" evidence="3">
    <location>
        <begin position="1"/>
        <end position="56"/>
    </location>
</feature>
<dbReference type="AlphaFoldDB" id="A0A811RZT6"/>
<feature type="region of interest" description="Disordered" evidence="2">
    <location>
        <begin position="92"/>
        <end position="114"/>
    </location>
</feature>
<evidence type="ECO:0000256" key="1">
    <source>
        <dbReference type="PROSITE-ProRule" id="PRU00649"/>
    </source>
</evidence>
<reference evidence="4" key="1">
    <citation type="submission" date="2020-10" db="EMBL/GenBank/DDBJ databases">
        <authorList>
            <person name="Han B."/>
            <person name="Lu T."/>
            <person name="Zhao Q."/>
            <person name="Huang X."/>
            <person name="Zhao Y."/>
        </authorList>
    </citation>
    <scope>NUCLEOTIDE SEQUENCE</scope>
</reference>
<dbReference type="SUPFAM" id="SSF47676">
    <property type="entry name" value="Conserved domain common to transcription factors TFIIS, elongin A, CRSP70"/>
    <property type="match status" value="1"/>
</dbReference>
<evidence type="ECO:0000313" key="5">
    <source>
        <dbReference type="Proteomes" id="UP000604825"/>
    </source>
</evidence>
<evidence type="ECO:0000313" key="4">
    <source>
        <dbReference type="EMBL" id="CAD6335557.1"/>
    </source>
</evidence>
<keyword evidence="1" id="KW-0539">Nucleus</keyword>